<feature type="transmembrane region" description="Helical" evidence="4">
    <location>
        <begin position="84"/>
        <end position="104"/>
    </location>
</feature>
<dbReference type="PANTHER" id="PTHR24092">
    <property type="entry name" value="PROBABLE PHOSPHOLIPID-TRANSPORTING ATPASE"/>
    <property type="match status" value="1"/>
</dbReference>
<dbReference type="GO" id="GO:0046872">
    <property type="term" value="F:metal ion binding"/>
    <property type="evidence" value="ECO:0007669"/>
    <property type="project" value="UniProtKB-KW"/>
</dbReference>
<reference evidence="6 7" key="1">
    <citation type="submission" date="2016-11" db="EMBL/GenBank/DDBJ databases">
        <title>The macronuclear genome of Stentor coeruleus: a giant cell with tiny introns.</title>
        <authorList>
            <person name="Slabodnick M."/>
            <person name="Ruby J.G."/>
            <person name="Reiff S.B."/>
            <person name="Swart E.C."/>
            <person name="Gosai S."/>
            <person name="Prabakaran S."/>
            <person name="Witkowska E."/>
            <person name="Larue G.E."/>
            <person name="Fisher S."/>
            <person name="Freeman R.M."/>
            <person name="Gunawardena J."/>
            <person name="Chu W."/>
            <person name="Stover N.A."/>
            <person name="Gregory B.D."/>
            <person name="Nowacki M."/>
            <person name="Derisi J."/>
            <person name="Roy S.W."/>
            <person name="Marshall W.F."/>
            <person name="Sood P."/>
        </authorList>
    </citation>
    <scope>NUCLEOTIDE SEQUENCE [LARGE SCALE GENOMIC DNA]</scope>
    <source>
        <strain evidence="6">WM001</strain>
    </source>
</reference>
<dbReference type="Pfam" id="PF16212">
    <property type="entry name" value="PhoLip_ATPase_C"/>
    <property type="match status" value="1"/>
</dbReference>
<feature type="transmembrane region" description="Helical" evidence="4">
    <location>
        <begin position="187"/>
        <end position="206"/>
    </location>
</feature>
<dbReference type="InterPro" id="IPR032630">
    <property type="entry name" value="P_typ_ATPase_c"/>
</dbReference>
<dbReference type="OrthoDB" id="377733at2759"/>
<feature type="transmembrane region" description="Helical" evidence="4">
    <location>
        <begin position="150"/>
        <end position="167"/>
    </location>
</feature>
<keyword evidence="3" id="KW-0460">Magnesium</keyword>
<comment type="subcellular location">
    <subcellularLocation>
        <location evidence="1">Membrane</location>
        <topology evidence="1">Multi-pass membrane protein</topology>
    </subcellularLocation>
</comment>
<evidence type="ECO:0000256" key="1">
    <source>
        <dbReference type="ARBA" id="ARBA00004141"/>
    </source>
</evidence>
<dbReference type="Proteomes" id="UP000187209">
    <property type="component" value="Unassembled WGS sequence"/>
</dbReference>
<dbReference type="GO" id="GO:0005886">
    <property type="term" value="C:plasma membrane"/>
    <property type="evidence" value="ECO:0007669"/>
    <property type="project" value="TreeGrafter"/>
</dbReference>
<feature type="transmembrane region" description="Helical" evidence="4">
    <location>
        <begin position="52"/>
        <end position="72"/>
    </location>
</feature>
<accession>A0A1R2BUS8</accession>
<protein>
    <recommendedName>
        <fullName evidence="5">P-type ATPase C-terminal domain-containing protein</fullName>
    </recommendedName>
</protein>
<keyword evidence="2" id="KW-0479">Metal-binding</keyword>
<evidence type="ECO:0000256" key="4">
    <source>
        <dbReference type="SAM" id="Phobius"/>
    </source>
</evidence>
<evidence type="ECO:0000313" key="7">
    <source>
        <dbReference type="Proteomes" id="UP000187209"/>
    </source>
</evidence>
<organism evidence="6 7">
    <name type="scientific">Stentor coeruleus</name>
    <dbReference type="NCBI Taxonomy" id="5963"/>
    <lineage>
        <taxon>Eukaryota</taxon>
        <taxon>Sar</taxon>
        <taxon>Alveolata</taxon>
        <taxon>Ciliophora</taxon>
        <taxon>Postciliodesmatophora</taxon>
        <taxon>Heterotrichea</taxon>
        <taxon>Heterotrichida</taxon>
        <taxon>Stentoridae</taxon>
        <taxon>Stentor</taxon>
    </lineage>
</organism>
<dbReference type="InterPro" id="IPR023298">
    <property type="entry name" value="ATPase_P-typ_TM_dom_sf"/>
</dbReference>
<comment type="caution">
    <text evidence="6">The sequence shown here is derived from an EMBL/GenBank/DDBJ whole genome shotgun (WGS) entry which is preliminary data.</text>
</comment>
<feature type="transmembrane region" description="Helical" evidence="4">
    <location>
        <begin position="255"/>
        <end position="278"/>
    </location>
</feature>
<keyword evidence="7" id="KW-1185">Reference proteome</keyword>
<feature type="domain" description="P-type ATPase C-terminal" evidence="5">
    <location>
        <begin position="20"/>
        <end position="274"/>
    </location>
</feature>
<dbReference type="PANTHER" id="PTHR24092:SF150">
    <property type="entry name" value="PHOSPHOLIPID-TRANSPORTING ATPASE"/>
    <property type="match status" value="1"/>
</dbReference>
<dbReference type="GO" id="GO:0045332">
    <property type="term" value="P:phospholipid translocation"/>
    <property type="evidence" value="ECO:0007669"/>
    <property type="project" value="TreeGrafter"/>
</dbReference>
<proteinExistence type="predicted"/>
<evidence type="ECO:0000259" key="5">
    <source>
        <dbReference type="Pfam" id="PF16212"/>
    </source>
</evidence>
<feature type="transmembrane region" description="Helical" evidence="4">
    <location>
        <begin position="218"/>
        <end position="235"/>
    </location>
</feature>
<evidence type="ECO:0000313" key="6">
    <source>
        <dbReference type="EMBL" id="OMJ80579.1"/>
    </source>
</evidence>
<dbReference type="AlphaFoldDB" id="A0A1R2BUS8"/>
<keyword evidence="4" id="KW-0472">Membrane</keyword>
<keyword evidence="4" id="KW-0812">Transmembrane</keyword>
<keyword evidence="4" id="KW-1133">Transmembrane helix</keyword>
<sequence length="281" mass="32842">MILEAHIGVGLYGEEGIQAVQASDYALGEFRYLWELLLVHGRFNYIRQSEMILYFFYKNLVFTLPQFLFSHYCAYSGQTVYDDWYLTFYNLVFTALPLFMRALFERDYEVPKRWESIGENAIDEKKSLIKKIPTVYKVGMGNQLFTLSRFILWISNGILHAIIVFFIPLHASEVGIMDSDGKSFDQWSFSIASFSSIIIIVNLKLAINIKLWNKFHHICMFGLSIFLYFVFILIYDAVTYTSSYNTIYTLLSTHYYYFCILANIFLVCAIDVAIIKILKFT</sequence>
<name>A0A1R2BUS8_9CILI</name>
<dbReference type="SUPFAM" id="SSF81665">
    <property type="entry name" value="Calcium ATPase, transmembrane domain M"/>
    <property type="match status" value="1"/>
</dbReference>
<gene>
    <name evidence="6" type="ORF">SteCoe_19121</name>
</gene>
<evidence type="ECO:0000256" key="2">
    <source>
        <dbReference type="ARBA" id="ARBA00022723"/>
    </source>
</evidence>
<dbReference type="EMBL" id="MPUH01000417">
    <property type="protein sequence ID" value="OMJ80579.1"/>
    <property type="molecule type" value="Genomic_DNA"/>
</dbReference>
<evidence type="ECO:0000256" key="3">
    <source>
        <dbReference type="ARBA" id="ARBA00022842"/>
    </source>
</evidence>
<dbReference type="GO" id="GO:0140326">
    <property type="term" value="F:ATPase-coupled intramembrane lipid transporter activity"/>
    <property type="evidence" value="ECO:0007669"/>
    <property type="project" value="TreeGrafter"/>
</dbReference>